<dbReference type="HOGENOM" id="CLU_2135234_0_0_1"/>
<reference evidence="1 2" key="1">
    <citation type="journal article" date="2013" name="Nat. Commun.">
        <title>The evolution and pathogenic mechanisms of the rice sheath blight pathogen.</title>
        <authorList>
            <person name="Zheng A."/>
            <person name="Lin R."/>
            <person name="Xu L."/>
            <person name="Qin P."/>
            <person name="Tang C."/>
            <person name="Ai P."/>
            <person name="Zhang D."/>
            <person name="Liu Y."/>
            <person name="Sun Z."/>
            <person name="Feng H."/>
            <person name="Wang Y."/>
            <person name="Chen Y."/>
            <person name="Liang X."/>
            <person name="Fu R."/>
            <person name="Li Q."/>
            <person name="Zhang J."/>
            <person name="Yu X."/>
            <person name="Xie Z."/>
            <person name="Ding L."/>
            <person name="Guan P."/>
            <person name="Tang J."/>
            <person name="Liang Y."/>
            <person name="Wang S."/>
            <person name="Deng Q."/>
            <person name="Li S."/>
            <person name="Zhu J."/>
            <person name="Wang L."/>
            <person name="Liu H."/>
            <person name="Li P."/>
        </authorList>
    </citation>
    <scope>NUCLEOTIDE SEQUENCE [LARGE SCALE GENOMIC DNA]</scope>
    <source>
        <strain evidence="2">AG-1 IA</strain>
    </source>
</reference>
<dbReference type="EMBL" id="AFRT01002474">
    <property type="protein sequence ID" value="ELU37778.1"/>
    <property type="molecule type" value="Genomic_DNA"/>
</dbReference>
<protein>
    <submittedName>
        <fullName evidence="1">Uncharacterized protein</fullName>
    </submittedName>
</protein>
<gene>
    <name evidence="1" type="ORF">AG1IA_08199</name>
</gene>
<dbReference type="Proteomes" id="UP000011668">
    <property type="component" value="Unassembled WGS sequence"/>
</dbReference>
<evidence type="ECO:0000313" key="1">
    <source>
        <dbReference type="EMBL" id="ELU37778.1"/>
    </source>
</evidence>
<dbReference type="AlphaFoldDB" id="L8WLU7"/>
<comment type="caution">
    <text evidence="1">The sequence shown here is derived from an EMBL/GenBank/DDBJ whole genome shotgun (WGS) entry which is preliminary data.</text>
</comment>
<accession>L8WLU7</accession>
<proteinExistence type="predicted"/>
<keyword evidence="2" id="KW-1185">Reference proteome</keyword>
<sequence>MSWGFELAPASARFKFVQTLDFACFRKAQLCRSESDVSLPARHSGHHLRSPAGLRPFTLRSPACPHIRYIPLSAPASDRISDPLRNYRIPASGVWYCADPHNEHVNLNEPVGP</sequence>
<name>L8WLU7_THACA</name>
<organism evidence="1 2">
    <name type="scientific">Thanatephorus cucumeris (strain AG1-IA)</name>
    <name type="common">Rice sheath blight fungus</name>
    <name type="synonym">Rhizoctonia solani</name>
    <dbReference type="NCBI Taxonomy" id="983506"/>
    <lineage>
        <taxon>Eukaryota</taxon>
        <taxon>Fungi</taxon>
        <taxon>Dikarya</taxon>
        <taxon>Basidiomycota</taxon>
        <taxon>Agaricomycotina</taxon>
        <taxon>Agaricomycetes</taxon>
        <taxon>Cantharellales</taxon>
        <taxon>Ceratobasidiaceae</taxon>
        <taxon>Rhizoctonia</taxon>
        <taxon>Rhizoctonia solani AG-1</taxon>
    </lineage>
</organism>
<evidence type="ECO:0000313" key="2">
    <source>
        <dbReference type="Proteomes" id="UP000011668"/>
    </source>
</evidence>